<dbReference type="InterPro" id="IPR003527">
    <property type="entry name" value="MAP_kinase_CS"/>
</dbReference>
<dbReference type="Gene3D" id="3.30.200.20">
    <property type="entry name" value="Phosphorylase Kinase, domain 1"/>
    <property type="match status" value="1"/>
</dbReference>
<proteinExistence type="evidence at transcript level"/>
<evidence type="ECO:0000256" key="4">
    <source>
        <dbReference type="ARBA" id="ARBA00022741"/>
    </source>
</evidence>
<evidence type="ECO:0000256" key="2">
    <source>
        <dbReference type="ARBA" id="ARBA00022527"/>
    </source>
</evidence>
<keyword evidence="6" id="KW-0067">ATP-binding</keyword>
<dbReference type="SUPFAM" id="SSF56112">
    <property type="entry name" value="Protein kinase-like (PK-like)"/>
    <property type="match status" value="1"/>
</dbReference>
<dbReference type="GO" id="GO:0004707">
    <property type="term" value="F:MAP kinase activity"/>
    <property type="evidence" value="ECO:0007669"/>
    <property type="project" value="InterPro"/>
</dbReference>
<feature type="domain" description="Protein kinase" evidence="7">
    <location>
        <begin position="1"/>
        <end position="136"/>
    </location>
</feature>
<dbReference type="PROSITE" id="PS00108">
    <property type="entry name" value="PROTEIN_KINASE_ST"/>
    <property type="match status" value="1"/>
</dbReference>
<dbReference type="GO" id="GO:0005524">
    <property type="term" value="F:ATP binding"/>
    <property type="evidence" value="ECO:0007669"/>
    <property type="project" value="UniProtKB-KW"/>
</dbReference>
<reference evidence="8" key="1">
    <citation type="thesis" date="2001" institute="Department of Biology" country="National Cheng-Kung University, Tainan, Taiwan">
        <authorList>
            <person name="Huang H.J."/>
        </authorList>
    </citation>
    <scope>NUCLEOTIDE SEQUENCE</scope>
</reference>
<evidence type="ECO:0000256" key="1">
    <source>
        <dbReference type="ARBA" id="ARBA00008832"/>
    </source>
</evidence>
<dbReference type="InterPro" id="IPR050117">
    <property type="entry name" value="MAPK"/>
</dbReference>
<dbReference type="SMART" id="SM00220">
    <property type="entry name" value="S_TKc"/>
    <property type="match status" value="1"/>
</dbReference>
<dbReference type="InterPro" id="IPR011009">
    <property type="entry name" value="Kinase-like_dom_sf"/>
</dbReference>
<dbReference type="PANTHER" id="PTHR24055">
    <property type="entry name" value="MITOGEN-ACTIVATED PROTEIN KINASE"/>
    <property type="match status" value="1"/>
</dbReference>
<evidence type="ECO:0000256" key="5">
    <source>
        <dbReference type="ARBA" id="ARBA00022777"/>
    </source>
</evidence>
<keyword evidence="2" id="KW-0723">Serine/threonine-protein kinase</keyword>
<evidence type="ECO:0000256" key="3">
    <source>
        <dbReference type="ARBA" id="ARBA00022679"/>
    </source>
</evidence>
<evidence type="ECO:0000259" key="7">
    <source>
        <dbReference type="PROSITE" id="PS50011"/>
    </source>
</evidence>
<dbReference type="PROSITE" id="PS50011">
    <property type="entry name" value="PROTEIN_KINASE_DOM"/>
    <property type="match status" value="1"/>
</dbReference>
<comment type="similarity">
    <text evidence="1">Belongs to the protein kinase superfamily. CMGC Ser/Thr protein kinase family. MAP kinase subfamily.</text>
</comment>
<dbReference type="AlphaFoldDB" id="Q8VXC1"/>
<accession>Q8VXC1</accession>
<name>Q8VXC1_ORYSA</name>
<keyword evidence="4" id="KW-0547">Nucleotide-binding</keyword>
<evidence type="ECO:0000313" key="8">
    <source>
        <dbReference type="EMBL" id="CAC85288.1"/>
    </source>
</evidence>
<dbReference type="Pfam" id="PF00069">
    <property type="entry name" value="Pkinase"/>
    <property type="match status" value="1"/>
</dbReference>
<organism evidence="8">
    <name type="scientific">Oryza sativa</name>
    <name type="common">Rice</name>
    <dbReference type="NCBI Taxonomy" id="4530"/>
    <lineage>
        <taxon>Eukaryota</taxon>
        <taxon>Viridiplantae</taxon>
        <taxon>Streptophyta</taxon>
        <taxon>Embryophyta</taxon>
        <taxon>Tracheophyta</taxon>
        <taxon>Spermatophyta</taxon>
        <taxon>Magnoliopsida</taxon>
        <taxon>Liliopsida</taxon>
        <taxon>Poales</taxon>
        <taxon>Poaceae</taxon>
        <taxon>BOP clade</taxon>
        <taxon>Oryzoideae</taxon>
        <taxon>Oryzeae</taxon>
        <taxon>Oryzinae</taxon>
        <taxon>Oryza</taxon>
    </lineage>
</organism>
<keyword evidence="3" id="KW-0808">Transferase</keyword>
<feature type="non-terminal residue" evidence="8">
    <location>
        <position position="136"/>
    </location>
</feature>
<dbReference type="PROSITE" id="PS01351">
    <property type="entry name" value="MAPK"/>
    <property type="match status" value="1"/>
</dbReference>
<dbReference type="EMBL" id="AJ314582">
    <property type="protein sequence ID" value="CAC85288.1"/>
    <property type="molecule type" value="mRNA"/>
</dbReference>
<protein>
    <submittedName>
        <fullName evidence="8">Mitogen-activated protein kinase 3</fullName>
    </submittedName>
</protein>
<dbReference type="InterPro" id="IPR008271">
    <property type="entry name" value="Ser/Thr_kinase_AS"/>
</dbReference>
<keyword evidence="5 8" id="KW-0418">Kinase</keyword>
<feature type="non-terminal residue" evidence="8">
    <location>
        <position position="1"/>
    </location>
</feature>
<dbReference type="Gene3D" id="1.10.510.10">
    <property type="entry name" value="Transferase(Phosphotransferase) domain 1"/>
    <property type="match status" value="1"/>
</dbReference>
<sequence length="136" mass="15731">KITNAFKDLPDTKRILRELCLLPQLCHPHLIQLYNIVRPARLSALDDIYLVTDLMEMDLHRVIHSSQTLSDGHVAYIMRQIFRALRYLHSADILHRDLKPSNILITSTCHIKLCDLGLSRYVNFATPTEQNFVPLT</sequence>
<dbReference type="InterPro" id="IPR000719">
    <property type="entry name" value="Prot_kinase_dom"/>
</dbReference>
<gene>
    <name evidence="8" type="primary">mapk3</name>
</gene>
<evidence type="ECO:0000256" key="6">
    <source>
        <dbReference type="ARBA" id="ARBA00022840"/>
    </source>
</evidence>